<proteinExistence type="predicted"/>
<keyword evidence="2" id="KW-1185">Reference proteome</keyword>
<reference evidence="3" key="1">
    <citation type="submission" date="2017-02" db="UniProtKB">
        <authorList>
            <consortium name="WormBaseParasite"/>
        </authorList>
    </citation>
    <scope>IDENTIFICATION</scope>
</reference>
<dbReference type="AlphaFoldDB" id="A0A0N4VQ58"/>
<dbReference type="Proteomes" id="UP000274131">
    <property type="component" value="Unassembled WGS sequence"/>
</dbReference>
<evidence type="ECO:0000313" key="1">
    <source>
        <dbReference type="EMBL" id="VDD97553.1"/>
    </source>
</evidence>
<gene>
    <name evidence="1" type="ORF">EVEC_LOCUS12304</name>
</gene>
<sequence length="198" mass="22737">MKQDIFYWQASKTLQGIKTNFLEKKNVRVVIWIQAMILEFFGTDAIKAVFFEAEALMLQFRNDPDSFNRACSRLDGTAVIVTKRIMDTLKQVLRLDTDEVKFCTLGKPAGENELKLKMNLGVSSAVIDAENESGFWDNDDTVKIKFSLFRSSFKFKFLVAHKVDLGVNNYIVTYEEAFWKVKQTGLRNSHLCIQGLRS</sequence>
<evidence type="ECO:0000313" key="3">
    <source>
        <dbReference type="WBParaSite" id="EVEC_0001315001-mRNA-1"/>
    </source>
</evidence>
<organism evidence="3">
    <name type="scientific">Enterobius vermicularis</name>
    <name type="common">Human pinworm</name>
    <dbReference type="NCBI Taxonomy" id="51028"/>
    <lineage>
        <taxon>Eukaryota</taxon>
        <taxon>Metazoa</taxon>
        <taxon>Ecdysozoa</taxon>
        <taxon>Nematoda</taxon>
        <taxon>Chromadorea</taxon>
        <taxon>Rhabditida</taxon>
        <taxon>Spirurina</taxon>
        <taxon>Oxyuridomorpha</taxon>
        <taxon>Oxyuroidea</taxon>
        <taxon>Oxyuridae</taxon>
        <taxon>Enterobius</taxon>
    </lineage>
</organism>
<evidence type="ECO:0000313" key="2">
    <source>
        <dbReference type="Proteomes" id="UP000274131"/>
    </source>
</evidence>
<dbReference type="EMBL" id="UXUI01014092">
    <property type="protein sequence ID" value="VDD97553.1"/>
    <property type="molecule type" value="Genomic_DNA"/>
</dbReference>
<accession>A0A0N4VQ58</accession>
<reference evidence="1 2" key="2">
    <citation type="submission" date="2018-10" db="EMBL/GenBank/DDBJ databases">
        <authorList>
            <consortium name="Pathogen Informatics"/>
        </authorList>
    </citation>
    <scope>NUCLEOTIDE SEQUENCE [LARGE SCALE GENOMIC DNA]</scope>
</reference>
<name>A0A0N4VQ58_ENTVE</name>
<protein>
    <submittedName>
        <fullName evidence="3">DUF5737 domain-containing protein</fullName>
    </submittedName>
</protein>
<dbReference type="WBParaSite" id="EVEC_0001315001-mRNA-1">
    <property type="protein sequence ID" value="EVEC_0001315001-mRNA-1"/>
    <property type="gene ID" value="EVEC_0001315001"/>
</dbReference>